<name>A0ACB5R9R2_9CLOT</name>
<dbReference type="EMBL" id="BROD01000001">
    <property type="protein sequence ID" value="GKX65845.1"/>
    <property type="molecule type" value="Genomic_DNA"/>
</dbReference>
<accession>A0ACB5R9R2</accession>
<proteinExistence type="predicted"/>
<dbReference type="Proteomes" id="UP001058074">
    <property type="component" value="Unassembled WGS sequence"/>
</dbReference>
<sequence>MLKKELTDIFLELLEEWENSEEIIINDRGDISEYEELEERKNKYLIKFNGILNDIQ</sequence>
<evidence type="ECO:0000313" key="1">
    <source>
        <dbReference type="EMBL" id="GKX65845.1"/>
    </source>
</evidence>
<evidence type="ECO:0000313" key="2">
    <source>
        <dbReference type="Proteomes" id="UP001058074"/>
    </source>
</evidence>
<keyword evidence="2" id="KW-1185">Reference proteome</keyword>
<protein>
    <submittedName>
        <fullName evidence="1">Uncharacterized protein</fullName>
    </submittedName>
</protein>
<gene>
    <name evidence="1" type="ORF">rsdtw13_11030</name>
</gene>
<comment type="caution">
    <text evidence="1">The sequence shown here is derived from an EMBL/GenBank/DDBJ whole genome shotgun (WGS) entry which is preliminary data.</text>
</comment>
<organism evidence="1 2">
    <name type="scientific">Inconstantimicrobium mannanitabidum</name>
    <dbReference type="NCBI Taxonomy" id="1604901"/>
    <lineage>
        <taxon>Bacteria</taxon>
        <taxon>Bacillati</taxon>
        <taxon>Bacillota</taxon>
        <taxon>Clostridia</taxon>
        <taxon>Eubacteriales</taxon>
        <taxon>Clostridiaceae</taxon>
        <taxon>Inconstantimicrobium</taxon>
    </lineage>
</organism>
<reference evidence="1" key="1">
    <citation type="journal article" date="2025" name="Int. J. Syst. Evol. Microbiol.">
        <title>Inconstantimicrobium mannanitabidum sp. nov., a novel member of the family Clostridiaceae isolated from anoxic soil under the treatment of reductive soil disinfestation.</title>
        <authorList>
            <person name="Ueki A."/>
            <person name="Tonouchi A."/>
            <person name="Honma S."/>
            <person name="Kaku N."/>
            <person name="Ueki K."/>
        </authorList>
    </citation>
    <scope>NUCLEOTIDE SEQUENCE</scope>
    <source>
        <strain evidence="1">TW13</strain>
    </source>
</reference>